<feature type="non-terminal residue" evidence="1">
    <location>
        <position position="95"/>
    </location>
</feature>
<keyword evidence="2" id="KW-1185">Reference proteome</keyword>
<protein>
    <submittedName>
        <fullName evidence="1">Uncharacterized protein</fullName>
    </submittedName>
</protein>
<organism evidence="1 2">
    <name type="scientific">Dendrothele bispora (strain CBS 962.96)</name>
    <dbReference type="NCBI Taxonomy" id="1314807"/>
    <lineage>
        <taxon>Eukaryota</taxon>
        <taxon>Fungi</taxon>
        <taxon>Dikarya</taxon>
        <taxon>Basidiomycota</taxon>
        <taxon>Agaricomycotina</taxon>
        <taxon>Agaricomycetes</taxon>
        <taxon>Agaricomycetidae</taxon>
        <taxon>Agaricales</taxon>
        <taxon>Agaricales incertae sedis</taxon>
        <taxon>Dendrothele</taxon>
    </lineage>
</organism>
<evidence type="ECO:0000313" key="1">
    <source>
        <dbReference type="EMBL" id="THU80352.1"/>
    </source>
</evidence>
<gene>
    <name evidence="1" type="ORF">K435DRAFT_574980</name>
</gene>
<dbReference type="Proteomes" id="UP000297245">
    <property type="component" value="Unassembled WGS sequence"/>
</dbReference>
<dbReference type="OrthoDB" id="3264182at2759"/>
<proteinExistence type="predicted"/>
<evidence type="ECO:0000313" key="2">
    <source>
        <dbReference type="Proteomes" id="UP000297245"/>
    </source>
</evidence>
<feature type="non-terminal residue" evidence="1">
    <location>
        <position position="1"/>
    </location>
</feature>
<sequence>VDYISSLILANPTIYLDEIQYELEVNLNIQVSLSTIYQTMVRMAITNKKISAEAAERDEMLRATWMAVNGNIPLEYMVWLDEASVDDRTNLRMNG</sequence>
<name>A0A4S8KWJ8_DENBC</name>
<accession>A0A4S8KWJ8</accession>
<dbReference type="AlphaFoldDB" id="A0A4S8KWJ8"/>
<dbReference type="EMBL" id="ML179913">
    <property type="protein sequence ID" value="THU80352.1"/>
    <property type="molecule type" value="Genomic_DNA"/>
</dbReference>
<reference evidence="1 2" key="1">
    <citation type="journal article" date="2019" name="Nat. Ecol. Evol.">
        <title>Megaphylogeny resolves global patterns of mushroom evolution.</title>
        <authorList>
            <person name="Varga T."/>
            <person name="Krizsan K."/>
            <person name="Foldi C."/>
            <person name="Dima B."/>
            <person name="Sanchez-Garcia M."/>
            <person name="Sanchez-Ramirez S."/>
            <person name="Szollosi G.J."/>
            <person name="Szarkandi J.G."/>
            <person name="Papp V."/>
            <person name="Albert L."/>
            <person name="Andreopoulos W."/>
            <person name="Angelini C."/>
            <person name="Antonin V."/>
            <person name="Barry K.W."/>
            <person name="Bougher N.L."/>
            <person name="Buchanan P."/>
            <person name="Buyck B."/>
            <person name="Bense V."/>
            <person name="Catcheside P."/>
            <person name="Chovatia M."/>
            <person name="Cooper J."/>
            <person name="Damon W."/>
            <person name="Desjardin D."/>
            <person name="Finy P."/>
            <person name="Geml J."/>
            <person name="Haridas S."/>
            <person name="Hughes K."/>
            <person name="Justo A."/>
            <person name="Karasinski D."/>
            <person name="Kautmanova I."/>
            <person name="Kiss B."/>
            <person name="Kocsube S."/>
            <person name="Kotiranta H."/>
            <person name="LaButti K.M."/>
            <person name="Lechner B.E."/>
            <person name="Liimatainen K."/>
            <person name="Lipzen A."/>
            <person name="Lukacs Z."/>
            <person name="Mihaltcheva S."/>
            <person name="Morgado L.N."/>
            <person name="Niskanen T."/>
            <person name="Noordeloos M.E."/>
            <person name="Ohm R.A."/>
            <person name="Ortiz-Santana B."/>
            <person name="Ovrebo C."/>
            <person name="Racz N."/>
            <person name="Riley R."/>
            <person name="Savchenko A."/>
            <person name="Shiryaev A."/>
            <person name="Soop K."/>
            <person name="Spirin V."/>
            <person name="Szebenyi C."/>
            <person name="Tomsovsky M."/>
            <person name="Tulloss R.E."/>
            <person name="Uehling J."/>
            <person name="Grigoriev I.V."/>
            <person name="Vagvolgyi C."/>
            <person name="Papp T."/>
            <person name="Martin F.M."/>
            <person name="Miettinen O."/>
            <person name="Hibbett D.S."/>
            <person name="Nagy L.G."/>
        </authorList>
    </citation>
    <scope>NUCLEOTIDE SEQUENCE [LARGE SCALE GENOMIC DNA]</scope>
    <source>
        <strain evidence="1 2">CBS 962.96</strain>
    </source>
</reference>